<evidence type="ECO:0000313" key="4">
    <source>
        <dbReference type="Proteomes" id="UP000240481"/>
    </source>
</evidence>
<dbReference type="InterPro" id="IPR013424">
    <property type="entry name" value="Ice-binding_C"/>
</dbReference>
<proteinExistence type="predicted"/>
<dbReference type="SUPFAM" id="SSF53300">
    <property type="entry name" value="vWA-like"/>
    <property type="match status" value="1"/>
</dbReference>
<feature type="domain" description="VWFA" evidence="2">
    <location>
        <begin position="36"/>
        <end position="234"/>
    </location>
</feature>
<dbReference type="InterPro" id="IPR010607">
    <property type="entry name" value="DUF1194"/>
</dbReference>
<dbReference type="Pfam" id="PF07589">
    <property type="entry name" value="PEP-CTERM"/>
    <property type="match status" value="1"/>
</dbReference>
<dbReference type="OrthoDB" id="9792179at2"/>
<evidence type="ECO:0000259" key="2">
    <source>
        <dbReference type="PROSITE" id="PS50234"/>
    </source>
</evidence>
<dbReference type="Proteomes" id="UP000240481">
    <property type="component" value="Unassembled WGS sequence"/>
</dbReference>
<feature type="chain" id="PRO_5015469202" evidence="1">
    <location>
        <begin position="31"/>
        <end position="269"/>
    </location>
</feature>
<dbReference type="CDD" id="cd00198">
    <property type="entry name" value="vWFA"/>
    <property type="match status" value="1"/>
</dbReference>
<dbReference type="PANTHER" id="PTHR24020:SF87">
    <property type="entry name" value="COLLAGEN ALPHA-1(VI) CHAIN-LIKE"/>
    <property type="match status" value="1"/>
</dbReference>
<evidence type="ECO:0000256" key="1">
    <source>
        <dbReference type="SAM" id="SignalP"/>
    </source>
</evidence>
<keyword evidence="1" id="KW-0732">Signal</keyword>
<dbReference type="SMART" id="SM00327">
    <property type="entry name" value="VWA"/>
    <property type="match status" value="1"/>
</dbReference>
<comment type="caution">
    <text evidence="3">The sequence shown here is derived from an EMBL/GenBank/DDBJ whole genome shotgun (WGS) entry which is preliminary data.</text>
</comment>
<dbReference type="Gene3D" id="3.40.50.410">
    <property type="entry name" value="von Willebrand factor, type A domain"/>
    <property type="match status" value="1"/>
</dbReference>
<dbReference type="PROSITE" id="PS50234">
    <property type="entry name" value="VWFA"/>
    <property type="match status" value="1"/>
</dbReference>
<dbReference type="PANTHER" id="PTHR24020">
    <property type="entry name" value="COLLAGEN ALPHA"/>
    <property type="match status" value="1"/>
</dbReference>
<name>A0A2T3PDD8_9GAMM</name>
<feature type="signal peptide" evidence="1">
    <location>
        <begin position="1"/>
        <end position="30"/>
    </location>
</feature>
<dbReference type="EMBL" id="PYLZ01000001">
    <property type="protein sequence ID" value="PSW27225.1"/>
    <property type="molecule type" value="Genomic_DNA"/>
</dbReference>
<dbReference type="AlphaFoldDB" id="A0A2T3PDD8"/>
<dbReference type="Pfam" id="PF06707">
    <property type="entry name" value="DUF1194"/>
    <property type="match status" value="1"/>
</dbReference>
<dbReference type="InterPro" id="IPR036465">
    <property type="entry name" value="vWFA_dom_sf"/>
</dbReference>
<dbReference type="InterPro" id="IPR002035">
    <property type="entry name" value="VWF_A"/>
</dbReference>
<keyword evidence="4" id="KW-1185">Reference proteome</keyword>
<sequence length="269" mass="28630">MLFTTIEGINNMLKLKTAALAIGLMLTAQAQATTLELALVLDGSGSINSSEYQLQLQGYKNVIASGTFYDDFIAPSIYDNVYLSAWQFSNTVIEEISWTNITSNAVATTFGNKFNTTEMNQIQSVTNTSLAIDTAVTSLLNNMIDSDKMIIDISTDGQPCCSSSSEADALASADAARDQNVTINAIGVGNGINATFLTQLVGINPADTPTGFFLQASNFTEFGDTIKTKLTREIVGPQSVPEPSSIAFIGLGALGLGALRRRKLQTKAQ</sequence>
<accession>A0A2T3PDD8</accession>
<dbReference type="InterPro" id="IPR050525">
    <property type="entry name" value="ECM_Assembly_Org"/>
</dbReference>
<organism evidence="3 4">
    <name type="scientific">Photobacterium swingsii</name>
    <dbReference type="NCBI Taxonomy" id="680026"/>
    <lineage>
        <taxon>Bacteria</taxon>
        <taxon>Pseudomonadati</taxon>
        <taxon>Pseudomonadota</taxon>
        <taxon>Gammaproteobacteria</taxon>
        <taxon>Vibrionales</taxon>
        <taxon>Vibrionaceae</taxon>
        <taxon>Photobacterium</taxon>
    </lineage>
</organism>
<evidence type="ECO:0000313" key="3">
    <source>
        <dbReference type="EMBL" id="PSW27225.1"/>
    </source>
</evidence>
<dbReference type="NCBIfam" id="TIGR02595">
    <property type="entry name" value="PEP_CTERM"/>
    <property type="match status" value="1"/>
</dbReference>
<reference evidence="3 4" key="1">
    <citation type="submission" date="2018-01" db="EMBL/GenBank/DDBJ databases">
        <title>Whole genome sequencing of Histamine producing bacteria.</title>
        <authorList>
            <person name="Butler K."/>
        </authorList>
    </citation>
    <scope>NUCLEOTIDE SEQUENCE [LARGE SCALE GENOMIC DNA]</scope>
    <source>
        <strain evidence="3 4">DSM 24669</strain>
    </source>
</reference>
<protein>
    <submittedName>
        <fullName evidence="3">PEP-CTERM sorting domain-containing protein</fullName>
    </submittedName>
</protein>
<gene>
    <name evidence="3" type="ORF">C9I94_03045</name>
</gene>